<dbReference type="InterPro" id="IPR041700">
    <property type="entry name" value="OMP_b-brl_3"/>
</dbReference>
<sequence length="760" mass="86253">MRTIFLMIAGLMIITGRLAAQVNGQVVNQEKQPIEAATVVMQTPDSTFIDAVITDSLGHFSFRDERTPFRLIFQHILYQSQSHDYTTGEVGVIVMREQDYALDEVVVTGERPLVKVENGALTYDVNAMAKQSAVSNAYESITRLPGVMEQEGSLSLMGAGAVTVILNGKPSSMTNEQLMSLLKNTPVSNVEKAEIMYSAPAKYRVRGTVINIELKKQKSEEAFVRGEIGGDLTQGRYTRGKGNLNLSLVGQKVTTDLLYSADYTKTRTDNDFLSHHTLGDKLYDIEQYNKGTRQKLTHHVRAAVNYQITEKDNLNIAYTTALSPNTKRSEISTGNLSDSYNYKKGNEQMHNLNLDYTARWGMNVGLDYTYYSYPDLQDFSNTSETGTQIFSVNSDQRIHRWNVYAGQSHVLPNGWNLNYGINFTFANEQSSQNYRPQDGKDMSALNSDTNLNERTYNFYGGFEKAFNDRLSLSLSIAGEYYKLADYTTWAAYPSMQLSYILSNAHIFQLALSSDKSYPDYWEMQDVTSYLNGYARLIGNPFLRPSTDYTADLTYILRSKYLFNIYYTHVKNKFAQLAYQSPDELTMIYQTINYNYGQNFGATAVIPFLVGKIWNIRLTLDGSYQKDVCNRFHDIRFDNSVWRGIVMMNNTLKISSKPDISLELNGLYVTPSIQGLYDLSAIWKVDAGLKWTFANQNAELRLTGNDLFNSSTPNAKVNDKGQCFEMIQHADNRYVSFSFTYKFGGFKPKEHKEVDTSRFGY</sequence>
<evidence type="ECO:0000256" key="1">
    <source>
        <dbReference type="SAM" id="SignalP"/>
    </source>
</evidence>
<reference evidence="3" key="2">
    <citation type="submission" date="2021-04" db="EMBL/GenBank/DDBJ databases">
        <authorList>
            <person name="Gilroy R."/>
        </authorList>
    </citation>
    <scope>NUCLEOTIDE SEQUENCE</scope>
    <source>
        <strain evidence="3">ChiGjej6B6-14162</strain>
    </source>
</reference>
<keyword evidence="3" id="KW-0675">Receptor</keyword>
<dbReference type="SUPFAM" id="SSF56935">
    <property type="entry name" value="Porins"/>
    <property type="match status" value="1"/>
</dbReference>
<organism evidence="3 4">
    <name type="scientific">Candidatus Parabacteroides intestinipullorum</name>
    <dbReference type="NCBI Taxonomy" id="2838723"/>
    <lineage>
        <taxon>Bacteria</taxon>
        <taxon>Pseudomonadati</taxon>
        <taxon>Bacteroidota</taxon>
        <taxon>Bacteroidia</taxon>
        <taxon>Bacteroidales</taxon>
        <taxon>Tannerellaceae</taxon>
        <taxon>Parabacteroides</taxon>
    </lineage>
</organism>
<accession>A0A9D1X8Y1</accession>
<proteinExistence type="predicted"/>
<feature type="chain" id="PRO_5039044019" evidence="1">
    <location>
        <begin position="20"/>
        <end position="760"/>
    </location>
</feature>
<comment type="caution">
    <text evidence="3">The sequence shown here is derived from an EMBL/GenBank/DDBJ whole genome shotgun (WGS) entry which is preliminary data.</text>
</comment>
<name>A0A9D1X8Y1_9BACT</name>
<feature type="domain" description="Outer membrane protein beta-barrel" evidence="2">
    <location>
        <begin position="363"/>
        <end position="740"/>
    </location>
</feature>
<gene>
    <name evidence="3" type="ORF">H9977_00785</name>
</gene>
<evidence type="ECO:0000313" key="3">
    <source>
        <dbReference type="EMBL" id="HIX73580.1"/>
    </source>
</evidence>
<evidence type="ECO:0000259" key="2">
    <source>
        <dbReference type="Pfam" id="PF14905"/>
    </source>
</evidence>
<dbReference type="Pfam" id="PF14905">
    <property type="entry name" value="OMP_b-brl_3"/>
    <property type="match status" value="1"/>
</dbReference>
<keyword evidence="1" id="KW-0732">Signal</keyword>
<dbReference type="Proteomes" id="UP000886740">
    <property type="component" value="Unassembled WGS sequence"/>
</dbReference>
<reference evidence="3" key="1">
    <citation type="journal article" date="2021" name="PeerJ">
        <title>Extensive microbial diversity within the chicken gut microbiome revealed by metagenomics and culture.</title>
        <authorList>
            <person name="Gilroy R."/>
            <person name="Ravi A."/>
            <person name="Getino M."/>
            <person name="Pursley I."/>
            <person name="Horton D.L."/>
            <person name="Alikhan N.F."/>
            <person name="Baker D."/>
            <person name="Gharbi K."/>
            <person name="Hall N."/>
            <person name="Watson M."/>
            <person name="Adriaenssens E.M."/>
            <person name="Foster-Nyarko E."/>
            <person name="Jarju S."/>
            <person name="Secka A."/>
            <person name="Antonio M."/>
            <person name="Oren A."/>
            <person name="Chaudhuri R.R."/>
            <person name="La Ragione R."/>
            <person name="Hildebrand F."/>
            <person name="Pallen M.J."/>
        </authorList>
    </citation>
    <scope>NUCLEOTIDE SEQUENCE</scope>
    <source>
        <strain evidence="3">ChiGjej6B6-14162</strain>
    </source>
</reference>
<evidence type="ECO:0000313" key="4">
    <source>
        <dbReference type="Proteomes" id="UP000886740"/>
    </source>
</evidence>
<protein>
    <submittedName>
        <fullName evidence="3">TonB-dependent receptor</fullName>
    </submittedName>
</protein>
<dbReference type="SUPFAM" id="SSF49464">
    <property type="entry name" value="Carboxypeptidase regulatory domain-like"/>
    <property type="match status" value="1"/>
</dbReference>
<feature type="signal peptide" evidence="1">
    <location>
        <begin position="1"/>
        <end position="19"/>
    </location>
</feature>
<dbReference type="AlphaFoldDB" id="A0A9D1X8Y1"/>
<dbReference type="InterPro" id="IPR008969">
    <property type="entry name" value="CarboxyPept-like_regulatory"/>
</dbReference>
<dbReference type="EMBL" id="DXEL01000007">
    <property type="protein sequence ID" value="HIX73580.1"/>
    <property type="molecule type" value="Genomic_DNA"/>
</dbReference>